<evidence type="ECO:0000256" key="1">
    <source>
        <dbReference type="SAM" id="MobiDB-lite"/>
    </source>
</evidence>
<feature type="region of interest" description="Disordered" evidence="1">
    <location>
        <begin position="605"/>
        <end position="632"/>
    </location>
</feature>
<keyword evidence="3" id="KW-1185">Reference proteome</keyword>
<dbReference type="OrthoDB" id="443990at2759"/>
<protein>
    <submittedName>
        <fullName evidence="2">Uncharacterized protein</fullName>
    </submittedName>
</protein>
<accession>A0A812Q8T4</accession>
<name>A0A812Q8T4_SYMPI</name>
<feature type="region of interest" description="Disordered" evidence="1">
    <location>
        <begin position="298"/>
        <end position="326"/>
    </location>
</feature>
<evidence type="ECO:0000313" key="3">
    <source>
        <dbReference type="Proteomes" id="UP000649617"/>
    </source>
</evidence>
<gene>
    <name evidence="2" type="ORF">SPIL2461_LOCUS9292</name>
</gene>
<reference evidence="2" key="1">
    <citation type="submission" date="2021-02" db="EMBL/GenBank/DDBJ databases">
        <authorList>
            <person name="Dougan E. K."/>
            <person name="Rhodes N."/>
            <person name="Thang M."/>
            <person name="Chan C."/>
        </authorList>
    </citation>
    <scope>NUCLEOTIDE SEQUENCE</scope>
</reference>
<feature type="compositionally biased region" description="Polar residues" evidence="1">
    <location>
        <begin position="351"/>
        <end position="362"/>
    </location>
</feature>
<proteinExistence type="predicted"/>
<dbReference type="AlphaFoldDB" id="A0A812Q8T4"/>
<dbReference type="Proteomes" id="UP000649617">
    <property type="component" value="Unassembled WGS sequence"/>
</dbReference>
<sequence>MESIPVALLVDFLHAALSSKRQDRAVHRTSCGAAIKALRWLAKHLQWQALQLCAQNNLVTSYSKQVEAYDKREAVPLPLSLVLAWEQCICRSDAPLTTKLVLGAILVCTRSSIRFGDAQRVRWGSLQLSTQGLHATAYATKTTKAGQPFFCAWHGLSGRDASTSWLLHWLAALASIPKAIFEVHADTVEPDYLFPHLDMHCISVEYLAPASYTRTLLCLRWAAQSSMLSGSASLTLTLRSMKSTALASAAQLRLSRDDRLSQGHHRDSARLYSRNDTFASLRIQRSIALAIADGWRPQRSMARGGSAPVPEPPFTAPRTHPAEHLSTSSLLEGPWRIFTSRHESIHATQELADSSPVSSPASTGPAVPPEDPAIELDKASDPEAEAVEEYALLHGSSESEAEATALHVDLDARTYVCSGPWGSMHVPTAESLQAYTLALPKLGSLAVCKLRAACGAHLGPASFVAVCKEPVSLCRSPAFRDVPETLQTALQQTGLASISDFAYAYTSSEDLSTFIAKQSQSLWDDLQVTDPERCPAVACLRRALDLSKAVTRAKVAALTETMKNLQLKHGNKTLCLRFNRVECNDKNCKFAYLCAVRLPNGQACGQRHPASQHRTKAPADKAEPPAPPAAHT</sequence>
<comment type="caution">
    <text evidence="2">The sequence shown here is derived from an EMBL/GenBank/DDBJ whole genome shotgun (WGS) entry which is preliminary data.</text>
</comment>
<dbReference type="EMBL" id="CAJNIZ010016060">
    <property type="protein sequence ID" value="CAE7381066.1"/>
    <property type="molecule type" value="Genomic_DNA"/>
</dbReference>
<feature type="region of interest" description="Disordered" evidence="1">
    <location>
        <begin position="347"/>
        <end position="375"/>
    </location>
</feature>
<evidence type="ECO:0000313" key="2">
    <source>
        <dbReference type="EMBL" id="CAE7381066.1"/>
    </source>
</evidence>
<organism evidence="2 3">
    <name type="scientific">Symbiodinium pilosum</name>
    <name type="common">Dinoflagellate</name>
    <dbReference type="NCBI Taxonomy" id="2952"/>
    <lineage>
        <taxon>Eukaryota</taxon>
        <taxon>Sar</taxon>
        <taxon>Alveolata</taxon>
        <taxon>Dinophyceae</taxon>
        <taxon>Suessiales</taxon>
        <taxon>Symbiodiniaceae</taxon>
        <taxon>Symbiodinium</taxon>
    </lineage>
</organism>